<feature type="transmembrane region" description="Helical" evidence="1">
    <location>
        <begin position="43"/>
        <end position="63"/>
    </location>
</feature>
<proteinExistence type="predicted"/>
<feature type="transmembrane region" description="Helical" evidence="1">
    <location>
        <begin position="12"/>
        <end position="37"/>
    </location>
</feature>
<organism evidence="2 3">
    <name type="scientific">Frankia alni (strain DSM 45986 / CECT 9034 / ACN14a)</name>
    <dbReference type="NCBI Taxonomy" id="326424"/>
    <lineage>
        <taxon>Bacteria</taxon>
        <taxon>Bacillati</taxon>
        <taxon>Actinomycetota</taxon>
        <taxon>Actinomycetes</taxon>
        <taxon>Frankiales</taxon>
        <taxon>Frankiaceae</taxon>
        <taxon>Frankia</taxon>
    </lineage>
</organism>
<keyword evidence="1" id="KW-0812">Transmembrane</keyword>
<evidence type="ECO:0000256" key="1">
    <source>
        <dbReference type="SAM" id="Phobius"/>
    </source>
</evidence>
<dbReference type="RefSeq" id="WP_011606587.1">
    <property type="nucleotide sequence ID" value="NC_008278.1"/>
</dbReference>
<keyword evidence="1" id="KW-0472">Membrane</keyword>
<dbReference type="Proteomes" id="UP000000657">
    <property type="component" value="Chromosome"/>
</dbReference>
<dbReference type="KEGG" id="fal:FRAAL5503"/>
<dbReference type="AlphaFoldDB" id="Q0REH4"/>
<keyword evidence="3" id="KW-1185">Reference proteome</keyword>
<gene>
    <name evidence="2" type="ordered locus">FRAAL5503</name>
</gene>
<accession>Q0REH4</accession>
<name>Q0REH4_FRAAA</name>
<evidence type="ECO:0000313" key="3">
    <source>
        <dbReference type="Proteomes" id="UP000000657"/>
    </source>
</evidence>
<reference evidence="2 3" key="1">
    <citation type="journal article" date="2007" name="Genome Res.">
        <title>Genome characteristics of facultatively symbiotic Frankia sp. strains reflect host range and host plant biogeography.</title>
        <authorList>
            <person name="Normand P."/>
            <person name="Lapierre P."/>
            <person name="Tisa L.S."/>
            <person name="Gogarten J.P."/>
            <person name="Alloisio N."/>
            <person name="Bagnarol E."/>
            <person name="Bassi C.A."/>
            <person name="Berry A.M."/>
            <person name="Bickhart D.M."/>
            <person name="Choisne N."/>
            <person name="Couloux A."/>
            <person name="Cournoyer B."/>
            <person name="Cruveiller S."/>
            <person name="Daubin V."/>
            <person name="Demange N."/>
            <person name="Francino M.P."/>
            <person name="Goltsman E."/>
            <person name="Huang Y."/>
            <person name="Kopp O.R."/>
            <person name="Labarre L."/>
            <person name="Lapidus A."/>
            <person name="Lavire C."/>
            <person name="Marechal J."/>
            <person name="Martinez M."/>
            <person name="Mastronunzio J.E."/>
            <person name="Mullin B.C."/>
            <person name="Niemann J."/>
            <person name="Pujic P."/>
            <person name="Rawnsley T."/>
            <person name="Rouy Z."/>
            <person name="Schenowitz C."/>
            <person name="Sellstedt A."/>
            <person name="Tavares F."/>
            <person name="Tomkins J.P."/>
            <person name="Vallenet D."/>
            <person name="Valverde C."/>
            <person name="Wall L.G."/>
            <person name="Wang Y."/>
            <person name="Medigue C."/>
            <person name="Benson D.R."/>
        </authorList>
    </citation>
    <scope>NUCLEOTIDE SEQUENCE [LARGE SCALE GENOMIC DNA]</scope>
    <source>
        <strain evidence="3">DSM 45986 / CECT 9034 / ACN14a</strain>
    </source>
</reference>
<evidence type="ECO:0000313" key="2">
    <source>
        <dbReference type="EMBL" id="CAJ64136.1"/>
    </source>
</evidence>
<sequence length="78" mass="8664">MEGFARYVVSSWGVTLRFVVVLSIPTVSALLVVVALVEVDHDPLWLLGALPSAVLVVALARFLRTLRRHRAKTGPDRW</sequence>
<keyword evidence="1" id="KW-1133">Transmembrane helix</keyword>
<protein>
    <submittedName>
        <fullName evidence="2">Uncharacterized protein</fullName>
    </submittedName>
</protein>
<dbReference type="EMBL" id="CT573213">
    <property type="protein sequence ID" value="CAJ64136.1"/>
    <property type="molecule type" value="Genomic_DNA"/>
</dbReference>
<dbReference type="HOGENOM" id="CLU_2616851_0_0_11"/>